<organism evidence="15 16">
    <name type="scientific">Paspalum notatum var. saurae</name>
    <dbReference type="NCBI Taxonomy" id="547442"/>
    <lineage>
        <taxon>Eukaryota</taxon>
        <taxon>Viridiplantae</taxon>
        <taxon>Streptophyta</taxon>
        <taxon>Embryophyta</taxon>
        <taxon>Tracheophyta</taxon>
        <taxon>Spermatophyta</taxon>
        <taxon>Magnoliopsida</taxon>
        <taxon>Liliopsida</taxon>
        <taxon>Poales</taxon>
        <taxon>Poaceae</taxon>
        <taxon>PACMAD clade</taxon>
        <taxon>Panicoideae</taxon>
        <taxon>Andropogonodae</taxon>
        <taxon>Paspaleae</taxon>
        <taxon>Paspalinae</taxon>
        <taxon>Paspalum</taxon>
    </lineage>
</organism>
<feature type="domain" description="SURP motif" evidence="13">
    <location>
        <begin position="363"/>
        <end position="405"/>
    </location>
</feature>
<dbReference type="InterPro" id="IPR008906">
    <property type="entry name" value="HATC_C_dom"/>
</dbReference>
<evidence type="ECO:0000256" key="9">
    <source>
        <dbReference type="ARBA" id="ARBA00023163"/>
    </source>
</evidence>
<dbReference type="GO" id="GO:0006397">
    <property type="term" value="P:mRNA processing"/>
    <property type="evidence" value="ECO:0007669"/>
    <property type="project" value="UniProtKB-KW"/>
</dbReference>
<evidence type="ECO:0000256" key="11">
    <source>
        <dbReference type="PROSITE-ProRule" id="PRU00027"/>
    </source>
</evidence>
<feature type="region of interest" description="Disordered" evidence="12">
    <location>
        <begin position="686"/>
        <end position="900"/>
    </location>
</feature>
<feature type="compositionally biased region" description="Polar residues" evidence="12">
    <location>
        <begin position="331"/>
        <end position="347"/>
    </location>
</feature>
<dbReference type="InterPro" id="IPR003656">
    <property type="entry name" value="Znf_BED"/>
</dbReference>
<feature type="compositionally biased region" description="Basic and acidic residues" evidence="12">
    <location>
        <begin position="540"/>
        <end position="549"/>
    </location>
</feature>
<dbReference type="Pfam" id="PF02892">
    <property type="entry name" value="zf-BED"/>
    <property type="match status" value="1"/>
</dbReference>
<feature type="compositionally biased region" description="Basic and acidic residues" evidence="12">
    <location>
        <begin position="1040"/>
        <end position="1062"/>
    </location>
</feature>
<feature type="region of interest" description="Disordered" evidence="12">
    <location>
        <begin position="411"/>
        <end position="549"/>
    </location>
</feature>
<evidence type="ECO:0000256" key="3">
    <source>
        <dbReference type="ARBA" id="ARBA00022664"/>
    </source>
</evidence>
<sequence length="1635" mass="183876">MDLEIVGRHALLFDDDVTAEVVNSGGSLVPWAAVGAADLLLDRHDVRHLLDRVPPRPRRAYSAALPLVPSPDGVSEAELDRERYLDLPAEGEGSGDGERSGSGTDTAQADYNAVPFSYGSASGSDDPNSLGSYYRPSFHVPESLLNKLPHSEKAHQIIARTALFVNEHGGQSEIVLRVKQGNNPTFGFLMPDHHLHSYYRYLVDHPQLLKDGADAVDMNKGDKTVTCESEHTSSGGALSLLGTTYDSGDEDENSLPSRSKGMNTGISMMQDVQGHVKPTSILPDNKESQKDQIMSTAAGAADNSKIILTKNPILTGNSIVAAQREKVKDSVTASTTGKSQNTNSGLSETKEMILEPPSFMKRTMEKIVEFILTNGKEFEQKLIEQDRTTGRFPFLLPSNPYHSYYRKFLQETQESRSHGRSPDHKERRGSSDWRGRRSPSERDDRRSSRERDDRRSSRERDDRSSRELYVRRTSHEHDDRRGSMERKDSKDSRYGNEGTRSHAWPTTGVSSASDRSSAGPSEKQVYDQQGKGGFYPVSGARREPPRRVTADEAAAIVMAATRGLGAANDSQDTAKGISVNVHARGSNDHSSSLGSFSSLLGRDAPSKQISNSEADTSVTSSGQPKKEVFGIIDDDWIANTIAKAAAVAASKEADSSEASMTKEQKLKAERLRRAKMFAAIIKSGGNKVNDLAAVSDPTNELAKEDPASGIDPQPLAKEREGSSAPFEREGSNVTKLEKDSDDEQNRVRKYRKKHHQESDEEKDESVENYTHSRKRHRSEHSRGHSRDVRKHKHKSRSKDRESRHHSHHHLSSEDEHEHRSSRSRHRHRGDDRNTDDEHTRARKHRREHRSSSKRKQEEDQDQSEQSHGLLEASPSTSGAKFEEKPPGSTPPSSQGTTEERAQRDFGLVMGERLPIAFQFMTKGGDRIHGNMLEPTVMEVPIAASVSNAVVPVPAPVPVPVVHNPRARKLRSAVWQDFTKERRADGNCVAVCNHCKKQLTATSRSGTTHLRNHLAICTTTSTRRAGKRRKLIVRRIHHNKSSADGRPGEGHASGDDNDNEGAHFDQELSRRDLVHMIVQHGYRFSIVDDVGFQKFVKNLQPQFRMVSYDTVRADSMEIYEGEKLKLHDMLFKIPCRVSISVDMWRSNTQMEYMCLTCHYIDHANDEWKVRKKILNFVHMESPLAVDQFANLIVEKLHSWGIDRKLASVVLDNCSGGELVARELLRVLQPRRLILNGELFQVRSCSHILNLTVRESWELASDITDRVRKMVSYVKFERSQKFQDIAKLLHMDQKLLVVDSPDNWQSTYLMFESACYYHDVLVRLAEHEGNYDVFLSANDWADVKALTEILDVIYHAMEKFPVENPTANLYFNEMCEIHVLLRTWRTSPSTIVAKVAGQMLSKFEGYWDLTRPVMAFASILDPRYKMKSLEYFFRLIYSDEQFTAKTMIDFIQNTFQNLYNEYKHQSSDSWKNPSVLCYSRNSSSGMGSMYSNGDDSKTFSRITLSDARRGLDQYIQETSSGQSLKSDLEMYLEEAVYRQKEGNQDSFDILGWWKSFAAKYPVLSLMARDILAIPVSIIPLDSEARTLNEYLSTMDPSTVQGLVCAQDWLREDPEVASSGGLANDGAPRGDELVVVPK</sequence>
<dbReference type="PANTHER" id="PTHR46481">
    <property type="entry name" value="ZINC FINGER BED DOMAIN-CONTAINING PROTEIN 4"/>
    <property type="match status" value="1"/>
</dbReference>
<evidence type="ECO:0000256" key="10">
    <source>
        <dbReference type="ARBA" id="ARBA00023242"/>
    </source>
</evidence>
<evidence type="ECO:0000256" key="4">
    <source>
        <dbReference type="ARBA" id="ARBA00022723"/>
    </source>
</evidence>
<dbReference type="InterPro" id="IPR019147">
    <property type="entry name" value="SWAP_N_domain"/>
</dbReference>
<dbReference type="GO" id="GO:0046983">
    <property type="term" value="F:protein dimerization activity"/>
    <property type="evidence" value="ECO:0007669"/>
    <property type="project" value="InterPro"/>
</dbReference>
<evidence type="ECO:0000313" key="15">
    <source>
        <dbReference type="EMBL" id="WVZ69155.1"/>
    </source>
</evidence>
<feature type="compositionally biased region" description="Basic and acidic residues" evidence="12">
    <location>
        <begin position="810"/>
        <end position="820"/>
    </location>
</feature>
<feature type="compositionally biased region" description="Basic residues" evidence="12">
    <location>
        <begin position="787"/>
        <end position="809"/>
    </location>
</feature>
<dbReference type="GO" id="GO:0008270">
    <property type="term" value="F:zinc ion binding"/>
    <property type="evidence" value="ECO:0007669"/>
    <property type="project" value="UniProtKB-KW"/>
</dbReference>
<dbReference type="Pfam" id="PF05699">
    <property type="entry name" value="Dimer_Tnp_hAT"/>
    <property type="match status" value="1"/>
</dbReference>
<dbReference type="Pfam" id="PF09750">
    <property type="entry name" value="DRY_EERY"/>
    <property type="match status" value="1"/>
</dbReference>
<dbReference type="Gene3D" id="1.10.10.790">
    <property type="entry name" value="Surp module"/>
    <property type="match status" value="2"/>
</dbReference>
<feature type="compositionally biased region" description="Basic and acidic residues" evidence="12">
    <location>
        <begin position="828"/>
        <end position="839"/>
    </location>
</feature>
<evidence type="ECO:0000256" key="2">
    <source>
        <dbReference type="ARBA" id="ARBA00011738"/>
    </source>
</evidence>
<feature type="compositionally biased region" description="Low complexity" evidence="12">
    <location>
        <begin position="510"/>
        <end position="521"/>
    </location>
</feature>
<dbReference type="InterPro" id="IPR035967">
    <property type="entry name" value="SWAP/Surp_sf"/>
</dbReference>
<dbReference type="SMART" id="SM01141">
    <property type="entry name" value="DRY_EERY"/>
    <property type="match status" value="1"/>
</dbReference>
<dbReference type="GO" id="GO:0003723">
    <property type="term" value="F:RNA binding"/>
    <property type="evidence" value="ECO:0007669"/>
    <property type="project" value="InterPro"/>
</dbReference>
<dbReference type="SMART" id="SM00648">
    <property type="entry name" value="SWAP"/>
    <property type="match status" value="2"/>
</dbReference>
<dbReference type="FunFam" id="1.10.10.790:FF:000011">
    <property type="entry name" value="Splicing factor, suppressor of white-apricot"/>
    <property type="match status" value="1"/>
</dbReference>
<comment type="subunit">
    <text evidence="2">Homodimer.</text>
</comment>
<evidence type="ECO:0000256" key="7">
    <source>
        <dbReference type="ARBA" id="ARBA00023015"/>
    </source>
</evidence>
<dbReference type="Pfam" id="PF01805">
    <property type="entry name" value="Surp"/>
    <property type="match status" value="2"/>
</dbReference>
<proteinExistence type="predicted"/>
<accession>A0AAQ3TAU0</accession>
<keyword evidence="3" id="KW-0507">mRNA processing</keyword>
<protein>
    <submittedName>
        <fullName evidence="15">Uncharacterized protein</fullName>
    </submittedName>
</protein>
<dbReference type="SUPFAM" id="SSF109905">
    <property type="entry name" value="Surp module (SWAP domain)"/>
    <property type="match status" value="2"/>
</dbReference>
<feature type="domain" description="BED-type" evidence="14">
    <location>
        <begin position="968"/>
        <end position="1043"/>
    </location>
</feature>
<feature type="region of interest" description="Disordered" evidence="12">
    <location>
        <begin position="1032"/>
        <end position="1062"/>
    </location>
</feature>
<keyword evidence="5 11" id="KW-0863">Zinc-finger</keyword>
<dbReference type="SUPFAM" id="SSF53098">
    <property type="entry name" value="Ribonuclease H-like"/>
    <property type="match status" value="1"/>
</dbReference>
<evidence type="ECO:0000256" key="12">
    <source>
        <dbReference type="SAM" id="MobiDB-lite"/>
    </source>
</evidence>
<evidence type="ECO:0000256" key="8">
    <source>
        <dbReference type="ARBA" id="ARBA00023125"/>
    </source>
</evidence>
<gene>
    <name evidence="15" type="ORF">U9M48_017990</name>
</gene>
<keyword evidence="10" id="KW-0539">Nucleus</keyword>
<keyword evidence="16" id="KW-1185">Reference proteome</keyword>
<dbReference type="GO" id="GO:0003677">
    <property type="term" value="F:DNA binding"/>
    <property type="evidence" value="ECO:0007669"/>
    <property type="project" value="UniProtKB-KW"/>
</dbReference>
<keyword evidence="8" id="KW-0238">DNA-binding</keyword>
<feature type="compositionally biased region" description="Polar residues" evidence="12">
    <location>
        <begin position="232"/>
        <end position="246"/>
    </location>
</feature>
<dbReference type="SUPFAM" id="SSF57667">
    <property type="entry name" value="beta-beta-alpha zinc fingers"/>
    <property type="match status" value="1"/>
</dbReference>
<feature type="compositionally biased region" description="Low complexity" evidence="12">
    <location>
        <begin position="588"/>
        <end position="601"/>
    </location>
</feature>
<dbReference type="PANTHER" id="PTHR46481:SF11">
    <property type="entry name" value="ZINC FINGER BED DOMAIN-CONTAINING PROTEIN RICESLEEPER 2-LIKE"/>
    <property type="match status" value="1"/>
</dbReference>
<dbReference type="InterPro" id="IPR036236">
    <property type="entry name" value="Znf_C2H2_sf"/>
</dbReference>
<name>A0AAQ3TAU0_PASNO</name>
<reference evidence="15 16" key="1">
    <citation type="submission" date="2024-02" db="EMBL/GenBank/DDBJ databases">
        <title>High-quality chromosome-scale genome assembly of Pensacola bahiagrass (Paspalum notatum Flugge var. saurae).</title>
        <authorList>
            <person name="Vega J.M."/>
            <person name="Podio M."/>
            <person name="Orjuela J."/>
            <person name="Siena L.A."/>
            <person name="Pessino S.C."/>
            <person name="Combes M.C."/>
            <person name="Mariac C."/>
            <person name="Albertini E."/>
            <person name="Pupilli F."/>
            <person name="Ortiz J.P.A."/>
            <person name="Leblanc O."/>
        </authorList>
    </citation>
    <scope>NUCLEOTIDE SEQUENCE [LARGE SCALE GENOMIC DNA]</scope>
    <source>
        <strain evidence="15">R1</strain>
        <tissue evidence="15">Leaf</tissue>
    </source>
</reference>
<dbReference type="GO" id="GO:0005634">
    <property type="term" value="C:nucleus"/>
    <property type="evidence" value="ECO:0007669"/>
    <property type="project" value="UniProtKB-SubCell"/>
</dbReference>
<evidence type="ECO:0000259" key="14">
    <source>
        <dbReference type="PROSITE" id="PS50808"/>
    </source>
</evidence>
<keyword evidence="4" id="KW-0479">Metal-binding</keyword>
<dbReference type="PROSITE" id="PS50808">
    <property type="entry name" value="ZF_BED"/>
    <property type="match status" value="1"/>
</dbReference>
<feature type="region of interest" description="Disordered" evidence="12">
    <location>
        <begin position="578"/>
        <end position="625"/>
    </location>
</feature>
<keyword evidence="7" id="KW-0805">Transcription regulation</keyword>
<feature type="domain" description="SURP motif" evidence="13">
    <location>
        <begin position="157"/>
        <end position="199"/>
    </location>
</feature>
<evidence type="ECO:0000256" key="1">
    <source>
        <dbReference type="ARBA" id="ARBA00004123"/>
    </source>
</evidence>
<dbReference type="InterPro" id="IPR052035">
    <property type="entry name" value="ZnF_BED_domain_contain"/>
</dbReference>
<feature type="compositionally biased region" description="Basic and acidic residues" evidence="12">
    <location>
        <begin position="413"/>
        <end position="494"/>
    </location>
</feature>
<feature type="region of interest" description="Disordered" evidence="12">
    <location>
        <begin position="330"/>
        <end position="350"/>
    </location>
</feature>
<dbReference type="Proteomes" id="UP001341281">
    <property type="component" value="Chromosome 04"/>
</dbReference>
<dbReference type="EMBL" id="CP144748">
    <property type="protein sequence ID" value="WVZ69155.1"/>
    <property type="molecule type" value="Genomic_DNA"/>
</dbReference>
<dbReference type="SMART" id="SM00614">
    <property type="entry name" value="ZnF_BED"/>
    <property type="match status" value="1"/>
</dbReference>
<dbReference type="Pfam" id="PF14372">
    <property type="entry name" value="hAT-like_RNase-H"/>
    <property type="match status" value="1"/>
</dbReference>
<feature type="compositionally biased region" description="Basic residues" evidence="12">
    <location>
        <begin position="840"/>
        <end position="853"/>
    </location>
</feature>
<feature type="region of interest" description="Disordered" evidence="12">
    <location>
        <begin position="1613"/>
        <end position="1635"/>
    </location>
</feature>
<evidence type="ECO:0000256" key="5">
    <source>
        <dbReference type="ARBA" id="ARBA00022771"/>
    </source>
</evidence>
<dbReference type="InterPro" id="IPR000061">
    <property type="entry name" value="Surp"/>
</dbReference>
<dbReference type="PROSITE" id="PS50128">
    <property type="entry name" value="SURP"/>
    <property type="match status" value="2"/>
</dbReference>
<dbReference type="InterPro" id="IPR012337">
    <property type="entry name" value="RNaseH-like_sf"/>
</dbReference>
<feature type="region of interest" description="Disordered" evidence="12">
    <location>
        <begin position="87"/>
        <end position="109"/>
    </location>
</feature>
<evidence type="ECO:0000256" key="6">
    <source>
        <dbReference type="ARBA" id="ARBA00022833"/>
    </source>
</evidence>
<keyword evidence="6" id="KW-0862">Zinc</keyword>
<feature type="compositionally biased region" description="Polar residues" evidence="12">
    <location>
        <begin position="607"/>
        <end position="623"/>
    </location>
</feature>
<dbReference type="InterPro" id="IPR025525">
    <property type="entry name" value="hAT-like_transposase_RNase-H"/>
</dbReference>
<feature type="compositionally biased region" description="Basic and acidic residues" evidence="12">
    <location>
        <begin position="716"/>
        <end position="746"/>
    </location>
</feature>
<feature type="region of interest" description="Disordered" evidence="12">
    <location>
        <begin position="226"/>
        <end position="260"/>
    </location>
</feature>
<keyword evidence="9" id="KW-0804">Transcription</keyword>
<evidence type="ECO:0000259" key="13">
    <source>
        <dbReference type="PROSITE" id="PS50128"/>
    </source>
</evidence>
<evidence type="ECO:0000313" key="16">
    <source>
        <dbReference type="Proteomes" id="UP001341281"/>
    </source>
</evidence>
<comment type="subcellular location">
    <subcellularLocation>
        <location evidence="1">Nucleus</location>
    </subcellularLocation>
</comment>